<accession>A0A846HD28</accession>
<dbReference type="SUPFAM" id="SSF102588">
    <property type="entry name" value="LmbE-like"/>
    <property type="match status" value="1"/>
</dbReference>
<organism evidence="1 2">
    <name type="scientific">Hassallia byssoidea VB512170</name>
    <dbReference type="NCBI Taxonomy" id="1304833"/>
    <lineage>
        <taxon>Bacteria</taxon>
        <taxon>Bacillati</taxon>
        <taxon>Cyanobacteriota</taxon>
        <taxon>Cyanophyceae</taxon>
        <taxon>Nostocales</taxon>
        <taxon>Tolypothrichaceae</taxon>
        <taxon>Hassallia</taxon>
    </lineage>
</organism>
<dbReference type="PANTHER" id="PTHR12993:SF29">
    <property type="entry name" value="BLR3841 PROTEIN"/>
    <property type="match status" value="1"/>
</dbReference>
<dbReference type="RefSeq" id="WP_039741113.1">
    <property type="nucleotide sequence ID" value="NZ_JTCM02000063.1"/>
</dbReference>
<evidence type="ECO:0000313" key="2">
    <source>
        <dbReference type="Proteomes" id="UP000031549"/>
    </source>
</evidence>
<comment type="caution">
    <text evidence="1">The sequence shown here is derived from an EMBL/GenBank/DDBJ whole genome shotgun (WGS) entry which is preliminary data.</text>
</comment>
<dbReference type="EMBL" id="JTCM02000063">
    <property type="protein sequence ID" value="NEU75265.1"/>
    <property type="molecule type" value="Genomic_DNA"/>
</dbReference>
<dbReference type="InterPro" id="IPR024078">
    <property type="entry name" value="LmbE-like_dom_sf"/>
</dbReference>
<sequence length="261" mass="29918">MNYKKILQRLEKLLPNTWLYQVQYMHSSLLVRWILRRGSMPLTFSKKSAMVFSPHQDDETFGCGGMIALKREQGIPVVVAFLTDGQGSVGEDSEIKDKIIQIRKEEAVTALNILGVESSEIYFLDKVDGTLRDLEALQRQQTIEQIAELLQKYKPGEVYVPHQKDCHKDHEAAYTLVKEAIAQAKIEVELLEYAIWLFWRAPLFIMLKLQDIADAYRLSIAAVQDKKNRAIASYSSQIEGLPPGFIKRFLGSYEIFFKVES</sequence>
<reference evidence="1 2" key="1">
    <citation type="journal article" date="2015" name="Genome Announc.">
        <title>Draft Genome Sequence of Cyanobacterium Hassallia byssoidea Strain VB512170, Isolated from Monuments in India.</title>
        <authorList>
            <person name="Singh D."/>
            <person name="Chandrababunaidu M.M."/>
            <person name="Panda A."/>
            <person name="Sen D."/>
            <person name="Bhattacharyya S."/>
            <person name="Adhikary S.P."/>
            <person name="Tripathy S."/>
        </authorList>
    </citation>
    <scope>NUCLEOTIDE SEQUENCE [LARGE SCALE GENOMIC DNA]</scope>
    <source>
        <strain evidence="1 2">VB512170</strain>
    </source>
</reference>
<dbReference type="Pfam" id="PF02585">
    <property type="entry name" value="PIG-L"/>
    <property type="match status" value="1"/>
</dbReference>
<dbReference type="AlphaFoldDB" id="A0A846HD28"/>
<dbReference type="PANTHER" id="PTHR12993">
    <property type="entry name" value="N-ACETYLGLUCOSAMINYL-PHOSPHATIDYLINOSITOL DE-N-ACETYLASE-RELATED"/>
    <property type="match status" value="1"/>
</dbReference>
<protein>
    <submittedName>
        <fullName evidence="1">PIG-L family deacetylase</fullName>
    </submittedName>
</protein>
<name>A0A846HD28_9CYAN</name>
<keyword evidence="2" id="KW-1185">Reference proteome</keyword>
<evidence type="ECO:0000313" key="1">
    <source>
        <dbReference type="EMBL" id="NEU75265.1"/>
    </source>
</evidence>
<dbReference type="Gene3D" id="3.40.50.10320">
    <property type="entry name" value="LmbE-like"/>
    <property type="match status" value="1"/>
</dbReference>
<dbReference type="InterPro" id="IPR003737">
    <property type="entry name" value="GlcNAc_PI_deacetylase-related"/>
</dbReference>
<dbReference type="GO" id="GO:0016811">
    <property type="term" value="F:hydrolase activity, acting on carbon-nitrogen (but not peptide) bonds, in linear amides"/>
    <property type="evidence" value="ECO:0007669"/>
    <property type="project" value="TreeGrafter"/>
</dbReference>
<gene>
    <name evidence="1" type="ORF">PI95_022560</name>
</gene>
<proteinExistence type="predicted"/>
<dbReference type="Proteomes" id="UP000031549">
    <property type="component" value="Unassembled WGS sequence"/>
</dbReference>